<comment type="caution">
    <text evidence="2">The sequence shown here is derived from an EMBL/GenBank/DDBJ whole genome shotgun (WGS) entry which is preliminary data.</text>
</comment>
<keyword evidence="1" id="KW-1133">Transmembrane helix</keyword>
<keyword evidence="3" id="KW-1185">Reference proteome</keyword>
<name>A0A0M9AU41_9EURY</name>
<evidence type="ECO:0000313" key="3">
    <source>
        <dbReference type="Proteomes" id="UP000037747"/>
    </source>
</evidence>
<feature type="transmembrane region" description="Helical" evidence="1">
    <location>
        <begin position="30"/>
        <end position="49"/>
    </location>
</feature>
<dbReference type="Pfam" id="PF24282">
    <property type="entry name" value="DUF7470"/>
    <property type="match status" value="1"/>
</dbReference>
<evidence type="ECO:0000313" key="2">
    <source>
        <dbReference type="EMBL" id="KOX97855.1"/>
    </source>
</evidence>
<keyword evidence="1" id="KW-0472">Membrane</keyword>
<organism evidence="2 3">
    <name type="scientific">Halorubrum tropicale</name>
    <dbReference type="NCBI Taxonomy" id="1765655"/>
    <lineage>
        <taxon>Archaea</taxon>
        <taxon>Methanobacteriati</taxon>
        <taxon>Methanobacteriota</taxon>
        <taxon>Stenosarchaea group</taxon>
        <taxon>Halobacteria</taxon>
        <taxon>Halobacteriales</taxon>
        <taxon>Haloferacaceae</taxon>
        <taxon>Halorubrum</taxon>
    </lineage>
</organism>
<reference evidence="2 3" key="1">
    <citation type="submission" date="2015-08" db="EMBL/GenBank/DDBJ databases">
        <title>Genomes of Isolates from Cabo Rojo, PR.</title>
        <authorList>
            <person name="Sanchez-Nieves R.L."/>
            <person name="Montalvo-Rodriguez R."/>
        </authorList>
    </citation>
    <scope>NUCLEOTIDE SEQUENCE [LARGE SCALE GENOMIC DNA]</scope>
    <source>
        <strain evidence="2 3">5</strain>
    </source>
</reference>
<evidence type="ECO:0000256" key="1">
    <source>
        <dbReference type="SAM" id="Phobius"/>
    </source>
</evidence>
<dbReference type="AlphaFoldDB" id="A0A0M9AU41"/>
<proteinExistence type="predicted"/>
<feature type="transmembrane region" description="Helical" evidence="1">
    <location>
        <begin position="5"/>
        <end position="24"/>
    </location>
</feature>
<dbReference type="RefSeq" id="WP_053770542.1">
    <property type="nucleotide sequence ID" value="NZ_LIST01000001.1"/>
</dbReference>
<sequence>MRDTLGLEGIAGLVVVVAAVGIIAVRDPVIAGAVMVLLAGLALIAKGLVDTAMRSFGLK</sequence>
<accession>A0A0M9AU41</accession>
<dbReference type="Proteomes" id="UP000037747">
    <property type="component" value="Unassembled WGS sequence"/>
</dbReference>
<dbReference type="InterPro" id="IPR055893">
    <property type="entry name" value="DUF7470"/>
</dbReference>
<dbReference type="EMBL" id="LIST01000001">
    <property type="protein sequence ID" value="KOX97855.1"/>
    <property type="molecule type" value="Genomic_DNA"/>
</dbReference>
<protein>
    <submittedName>
        <fullName evidence="2">Uncharacterized protein</fullName>
    </submittedName>
</protein>
<keyword evidence="1" id="KW-0812">Transmembrane</keyword>
<dbReference type="STRING" id="1765655.AMR74_02855"/>
<dbReference type="PATRIC" id="fig|1705389.3.peg.862"/>
<gene>
    <name evidence="2" type="ORF">AMR74_02855</name>
</gene>